<gene>
    <name evidence="1" type="ORF">HMPREF9446_02484</name>
</gene>
<dbReference type="GeneID" id="86049998"/>
<dbReference type="Proteomes" id="UP000003416">
    <property type="component" value="Unassembled WGS sequence"/>
</dbReference>
<proteinExistence type="predicted"/>
<evidence type="ECO:0000313" key="2">
    <source>
        <dbReference type="Proteomes" id="UP000003416"/>
    </source>
</evidence>
<dbReference type="eggNOG" id="ENOG502ZZE4">
    <property type="taxonomic scope" value="Bacteria"/>
</dbReference>
<dbReference type="Pfam" id="PF06603">
    <property type="entry name" value="UpxZ"/>
    <property type="match status" value="1"/>
</dbReference>
<dbReference type="InterPro" id="IPR038533">
    <property type="entry name" value="UpxZ_sf"/>
</dbReference>
<protein>
    <submittedName>
        <fullName evidence="1">Uncharacterized protein</fullName>
    </submittedName>
</protein>
<dbReference type="InterPro" id="IPR010570">
    <property type="entry name" value="UpxZ_fam"/>
</dbReference>
<dbReference type="EMBL" id="AFBN01000047">
    <property type="protein sequence ID" value="EGF56082.1"/>
    <property type="molecule type" value="Genomic_DNA"/>
</dbReference>
<accession>F3PUL1</accession>
<comment type="caution">
    <text evidence="1">The sequence shown here is derived from an EMBL/GenBank/DDBJ whole genome shotgun (WGS) entry which is preliminary data.</text>
</comment>
<dbReference type="HOGENOM" id="CLU_138986_0_0_10"/>
<dbReference type="RefSeq" id="WP_009125739.1">
    <property type="nucleotide sequence ID" value="NZ_GL882644.1"/>
</dbReference>
<keyword evidence="2" id="KW-1185">Reference proteome</keyword>
<reference evidence="1 2" key="1">
    <citation type="submission" date="2011-02" db="EMBL/GenBank/DDBJ databases">
        <authorList>
            <person name="Weinstock G."/>
            <person name="Sodergren E."/>
            <person name="Clifton S."/>
            <person name="Fulton L."/>
            <person name="Fulton B."/>
            <person name="Courtney L."/>
            <person name="Fronick C."/>
            <person name="Harrison M."/>
            <person name="Strong C."/>
            <person name="Farmer C."/>
            <person name="Delahaunty K."/>
            <person name="Markovic C."/>
            <person name="Hall O."/>
            <person name="Minx P."/>
            <person name="Tomlinson C."/>
            <person name="Mitreva M."/>
            <person name="Hou S."/>
            <person name="Chen J."/>
            <person name="Wollam A."/>
            <person name="Pepin K.H."/>
            <person name="Johnson M."/>
            <person name="Bhonagiri V."/>
            <person name="Zhang X."/>
            <person name="Suruliraj S."/>
            <person name="Warren W."/>
            <person name="Chinwalla A."/>
            <person name="Mardis E.R."/>
            <person name="Wilson R.K."/>
        </authorList>
    </citation>
    <scope>NUCLEOTIDE SEQUENCE [LARGE SCALE GENOMIC DNA]</scope>
    <source>
        <strain evidence="1 2">YIT 12057</strain>
    </source>
</reference>
<sequence length="161" mass="18477">MHFSEQIDALLRLSHNLLYLGMDGSPIYSDELARMSGETFRLCNELYDGGLHGASPEEEASLCLALLLGYNATLCDHGDKQQRIQQVLEHSWKVLPHMSDPLLKVRLLTYCYSECYEEELADQAHAIIATWNADQLTSDQKEIIEELQNIEDNPYPWEYID</sequence>
<dbReference type="Gene3D" id="1.25.40.810">
    <property type="entry name" value="UpxZ"/>
    <property type="match status" value="1"/>
</dbReference>
<dbReference type="AlphaFoldDB" id="F3PUL1"/>
<evidence type="ECO:0000313" key="1">
    <source>
        <dbReference type="EMBL" id="EGF56082.1"/>
    </source>
</evidence>
<name>F3PUL1_9BACE</name>
<organism evidence="1 2">
    <name type="scientific">Bacteroides fluxus YIT 12057</name>
    <dbReference type="NCBI Taxonomy" id="763034"/>
    <lineage>
        <taxon>Bacteria</taxon>
        <taxon>Pseudomonadati</taxon>
        <taxon>Bacteroidota</taxon>
        <taxon>Bacteroidia</taxon>
        <taxon>Bacteroidales</taxon>
        <taxon>Bacteroidaceae</taxon>
        <taxon>Bacteroides</taxon>
    </lineage>
</organism>